<evidence type="ECO:0000313" key="1">
    <source>
        <dbReference type="Proteomes" id="UP000492821"/>
    </source>
</evidence>
<name>A0A7E4ZXY8_PANRE</name>
<dbReference type="WBParaSite" id="Pan_g2593.t1">
    <property type="protein sequence ID" value="Pan_g2593.t1"/>
    <property type="gene ID" value="Pan_g2593"/>
</dbReference>
<dbReference type="Proteomes" id="UP000492821">
    <property type="component" value="Unassembled WGS sequence"/>
</dbReference>
<organism evidence="1 2">
    <name type="scientific">Panagrellus redivivus</name>
    <name type="common">Microworm</name>
    <dbReference type="NCBI Taxonomy" id="6233"/>
    <lineage>
        <taxon>Eukaryota</taxon>
        <taxon>Metazoa</taxon>
        <taxon>Ecdysozoa</taxon>
        <taxon>Nematoda</taxon>
        <taxon>Chromadorea</taxon>
        <taxon>Rhabditida</taxon>
        <taxon>Tylenchina</taxon>
        <taxon>Panagrolaimomorpha</taxon>
        <taxon>Panagrolaimoidea</taxon>
        <taxon>Panagrolaimidae</taxon>
        <taxon>Panagrellus</taxon>
    </lineage>
</organism>
<reference evidence="1" key="1">
    <citation type="journal article" date="2013" name="Genetics">
        <title>The draft genome and transcriptome of Panagrellus redivivus are shaped by the harsh demands of a free-living lifestyle.</title>
        <authorList>
            <person name="Srinivasan J."/>
            <person name="Dillman A.R."/>
            <person name="Macchietto M.G."/>
            <person name="Heikkinen L."/>
            <person name="Lakso M."/>
            <person name="Fracchia K.M."/>
            <person name="Antoshechkin I."/>
            <person name="Mortazavi A."/>
            <person name="Wong G."/>
            <person name="Sternberg P.W."/>
        </authorList>
    </citation>
    <scope>NUCLEOTIDE SEQUENCE [LARGE SCALE GENOMIC DNA]</scope>
    <source>
        <strain evidence="1">MT8872</strain>
    </source>
</reference>
<keyword evidence="1" id="KW-1185">Reference proteome</keyword>
<protein>
    <submittedName>
        <fullName evidence="2">Secreted protein</fullName>
    </submittedName>
</protein>
<evidence type="ECO:0000313" key="2">
    <source>
        <dbReference type="WBParaSite" id="Pan_g2593.t1"/>
    </source>
</evidence>
<dbReference type="AlphaFoldDB" id="A0A7E4ZXY8"/>
<proteinExistence type="predicted"/>
<sequence>MGGFVVPGVAVVAVDIAIGSRRRGKTVIFCMISSPVVKTQPPPRNRKAFGMNPLAIGVECFGGMGAMMAPASYS</sequence>
<accession>A0A7E4ZXY8</accession>
<reference evidence="2" key="2">
    <citation type="submission" date="2020-10" db="UniProtKB">
        <authorList>
            <consortium name="WormBaseParasite"/>
        </authorList>
    </citation>
    <scope>IDENTIFICATION</scope>
</reference>